<gene>
    <name evidence="1" type="primary">gb29870</name>
    <name evidence="1" type="ORF">PR202_gb29870</name>
</gene>
<evidence type="ECO:0000313" key="2">
    <source>
        <dbReference type="Proteomes" id="UP001054889"/>
    </source>
</evidence>
<name>A0AAV5G0H2_ELECO</name>
<reference evidence="1" key="2">
    <citation type="submission" date="2021-12" db="EMBL/GenBank/DDBJ databases">
        <title>Resequencing data analysis of finger millet.</title>
        <authorList>
            <person name="Hatakeyama M."/>
            <person name="Aluri S."/>
            <person name="Balachadran M.T."/>
            <person name="Sivarajan S.R."/>
            <person name="Poveda L."/>
            <person name="Shimizu-Inatsugi R."/>
            <person name="Schlapbach R."/>
            <person name="Sreeman S.M."/>
            <person name="Shimizu K.K."/>
        </authorList>
    </citation>
    <scope>NUCLEOTIDE SEQUENCE</scope>
</reference>
<comment type="caution">
    <text evidence="1">The sequence shown here is derived from an EMBL/GenBank/DDBJ whole genome shotgun (WGS) entry which is preliminary data.</text>
</comment>
<reference evidence="1" key="1">
    <citation type="journal article" date="2018" name="DNA Res.">
        <title>Multiple hybrid de novo genome assembly of finger millet, an orphan allotetraploid crop.</title>
        <authorList>
            <person name="Hatakeyama M."/>
            <person name="Aluri S."/>
            <person name="Balachadran M.T."/>
            <person name="Sivarajan S.R."/>
            <person name="Patrignani A."/>
            <person name="Gruter S."/>
            <person name="Poveda L."/>
            <person name="Shimizu-Inatsugi R."/>
            <person name="Baeten J."/>
            <person name="Francoijs K.J."/>
            <person name="Nataraja K.N."/>
            <person name="Reddy Y.A.N."/>
            <person name="Phadnis S."/>
            <person name="Ravikumar R.L."/>
            <person name="Schlapbach R."/>
            <person name="Sreeman S.M."/>
            <person name="Shimizu K.K."/>
        </authorList>
    </citation>
    <scope>NUCLEOTIDE SEQUENCE</scope>
</reference>
<dbReference type="AlphaFoldDB" id="A0AAV5G0H2"/>
<sequence>MSRNGGCLTDAWNVFDERPPREHDHLDDDNEVMSLFSQRLGVYMSGVVEWQLQQDLHEFMTPQSLCWFFSR</sequence>
<dbReference type="Proteomes" id="UP001054889">
    <property type="component" value="Unassembled WGS sequence"/>
</dbReference>
<evidence type="ECO:0000313" key="1">
    <source>
        <dbReference type="EMBL" id="GJN40624.1"/>
    </source>
</evidence>
<dbReference type="EMBL" id="BQKI01000162">
    <property type="protein sequence ID" value="GJN40624.1"/>
    <property type="molecule type" value="Genomic_DNA"/>
</dbReference>
<proteinExistence type="predicted"/>
<organism evidence="1 2">
    <name type="scientific">Eleusine coracana subsp. coracana</name>
    <dbReference type="NCBI Taxonomy" id="191504"/>
    <lineage>
        <taxon>Eukaryota</taxon>
        <taxon>Viridiplantae</taxon>
        <taxon>Streptophyta</taxon>
        <taxon>Embryophyta</taxon>
        <taxon>Tracheophyta</taxon>
        <taxon>Spermatophyta</taxon>
        <taxon>Magnoliopsida</taxon>
        <taxon>Liliopsida</taxon>
        <taxon>Poales</taxon>
        <taxon>Poaceae</taxon>
        <taxon>PACMAD clade</taxon>
        <taxon>Chloridoideae</taxon>
        <taxon>Cynodonteae</taxon>
        <taxon>Eleusininae</taxon>
        <taxon>Eleusine</taxon>
    </lineage>
</organism>
<keyword evidence="2" id="KW-1185">Reference proteome</keyword>
<accession>A0AAV5G0H2</accession>
<protein>
    <submittedName>
        <fullName evidence="1">Uncharacterized protein</fullName>
    </submittedName>
</protein>